<comment type="caution">
    <text evidence="2">The sequence shown here is derived from an EMBL/GenBank/DDBJ whole genome shotgun (WGS) entry which is preliminary data.</text>
</comment>
<dbReference type="CDD" id="cd24049">
    <property type="entry name" value="ASKHA_NBD_PilM"/>
    <property type="match status" value="1"/>
</dbReference>
<keyword evidence="1" id="KW-0812">Transmembrane</keyword>
<gene>
    <name evidence="2" type="primary">pilM</name>
    <name evidence="2" type="ORF">KC660_03920</name>
</gene>
<dbReference type="PANTHER" id="PTHR32432">
    <property type="entry name" value="CELL DIVISION PROTEIN FTSA-RELATED"/>
    <property type="match status" value="1"/>
</dbReference>
<dbReference type="SUPFAM" id="SSF53067">
    <property type="entry name" value="Actin-like ATPase domain"/>
    <property type="match status" value="1"/>
</dbReference>
<accession>A0A955RIA9</accession>
<evidence type="ECO:0000313" key="3">
    <source>
        <dbReference type="Proteomes" id="UP000782843"/>
    </source>
</evidence>
<dbReference type="InterPro" id="IPR050696">
    <property type="entry name" value="FtsA/MreB"/>
</dbReference>
<sequence length="583" mass="66424">MVNFDLIIQKEDAFALEITKGTVRVMKLTGDKSKMKMASFNEVSIPKSSVVGGVIRRKEIVTKAIKEAVEKAYPERIKTPYVITVLPDEKIFVRIVEFPYLPKDELKDALLLKIESLLAMPIANVYWDWHRIHSSKSENKILVLIAAVERDCADSFLETLNAAGLIPLDFEISGSSAARAIITDDELAKASHLFINLAETTSNFSLWSNGGIQFNSYTRTGRSQLQKIMLEKLPSDELLNKQFKFDIDKLEPDTRKKVEEQLDQIVDEIQKVLEYYEGKFDDQLKSIFIYGVGSEILGVKKYIEDKLSLKLIYANPKLNIFPKPQLVSHVKLYPHITLLGLALRGIKGFKEKSDINLLPEDTQKQYVTKNISNSVLRNLIRVAGNNIFLVFLLFVMIINVATHTSSINRAKDLLENTLFSKSYSDNTKSISTLKTDLDNYNKILSTQYNWTKVLGTVEESLPDDIELNTINISTKEEIVVEKKKVVAKKLDELNSNYYINIQGKSKSRDSLIKFYKALIASDYFINAKNPLVNYEQDPSAQNRYFKKLDDFTFVIETQIDLNKIVLEDFVSKKKTTTDTSTTK</sequence>
<dbReference type="Gene3D" id="3.30.420.40">
    <property type="match status" value="2"/>
</dbReference>
<keyword evidence="1" id="KW-0472">Membrane</keyword>
<dbReference type="PANTHER" id="PTHR32432:SF3">
    <property type="entry name" value="ETHANOLAMINE UTILIZATION PROTEIN EUTJ"/>
    <property type="match status" value="1"/>
</dbReference>
<dbReference type="AlphaFoldDB" id="A0A955RIA9"/>
<reference evidence="2" key="1">
    <citation type="submission" date="2020-04" db="EMBL/GenBank/DDBJ databases">
        <authorList>
            <person name="Zhang T."/>
        </authorList>
    </citation>
    <scope>NUCLEOTIDE SEQUENCE</scope>
    <source>
        <strain evidence="2">HKST-UBA10</strain>
    </source>
</reference>
<feature type="transmembrane region" description="Helical" evidence="1">
    <location>
        <begin position="379"/>
        <end position="401"/>
    </location>
</feature>
<proteinExistence type="predicted"/>
<keyword evidence="1" id="KW-1133">Transmembrane helix</keyword>
<dbReference type="Proteomes" id="UP000782843">
    <property type="component" value="Unassembled WGS sequence"/>
</dbReference>
<dbReference type="InterPro" id="IPR043129">
    <property type="entry name" value="ATPase_NBD"/>
</dbReference>
<evidence type="ECO:0000313" key="2">
    <source>
        <dbReference type="EMBL" id="MCA9382527.1"/>
    </source>
</evidence>
<organism evidence="2 3">
    <name type="scientific">Candidatus Dojkabacteria bacterium</name>
    <dbReference type="NCBI Taxonomy" id="2099670"/>
    <lineage>
        <taxon>Bacteria</taxon>
        <taxon>Candidatus Dojkabacteria</taxon>
    </lineage>
</organism>
<dbReference type="Pfam" id="PF11104">
    <property type="entry name" value="PilM_2"/>
    <property type="match status" value="1"/>
</dbReference>
<dbReference type="EMBL" id="JAGQLG010000156">
    <property type="protein sequence ID" value="MCA9382527.1"/>
    <property type="molecule type" value="Genomic_DNA"/>
</dbReference>
<evidence type="ECO:0000256" key="1">
    <source>
        <dbReference type="SAM" id="Phobius"/>
    </source>
</evidence>
<dbReference type="InterPro" id="IPR005883">
    <property type="entry name" value="PilM"/>
</dbReference>
<reference evidence="2" key="2">
    <citation type="journal article" date="2021" name="Microbiome">
        <title>Successional dynamics and alternative stable states in a saline activated sludge microbial community over 9 years.</title>
        <authorList>
            <person name="Wang Y."/>
            <person name="Ye J."/>
            <person name="Ju F."/>
            <person name="Liu L."/>
            <person name="Boyd J.A."/>
            <person name="Deng Y."/>
            <person name="Parks D.H."/>
            <person name="Jiang X."/>
            <person name="Yin X."/>
            <person name="Woodcroft B.J."/>
            <person name="Tyson G.W."/>
            <person name="Hugenholtz P."/>
            <person name="Polz M.F."/>
            <person name="Zhang T."/>
        </authorList>
    </citation>
    <scope>NUCLEOTIDE SEQUENCE</scope>
    <source>
        <strain evidence="2">HKST-UBA10</strain>
    </source>
</reference>
<name>A0A955RIA9_9BACT</name>
<protein>
    <submittedName>
        <fullName evidence="2">Pilus assembly protein PilM</fullName>
    </submittedName>
</protein>
<dbReference type="Gene3D" id="3.30.1490.300">
    <property type="match status" value="1"/>
</dbReference>